<dbReference type="EMBL" id="FNVO01000034">
    <property type="protein sequence ID" value="SEG92529.1"/>
    <property type="molecule type" value="Genomic_DNA"/>
</dbReference>
<reference evidence="3" key="1">
    <citation type="submission" date="2016-10" db="EMBL/GenBank/DDBJ databases">
        <authorList>
            <person name="Varghese N."/>
            <person name="Submissions S."/>
        </authorList>
    </citation>
    <scope>NUCLEOTIDE SEQUENCE [LARGE SCALE GENOMIC DNA]</scope>
    <source>
        <strain evidence="3">DSM 43163</strain>
    </source>
</reference>
<keyword evidence="3" id="KW-1185">Reference proteome</keyword>
<dbReference type="RefSeq" id="WP_103944460.1">
    <property type="nucleotide sequence ID" value="NZ_FNVO01000034.1"/>
</dbReference>
<accession>A0A1H6E5Q5</accession>
<sequence>MDVLSSRTLLRPADPARSHRFYREVLGLAVHREFGPPDEPGVVYFLGQGLLEVSGRSDDGPGGAMMLWLQVRDVEAEHRRLREAGVSVLREPRQEPWGLIEMWIEDPDGVRIVLVEVPADHPLRRDLRPLP</sequence>
<evidence type="ECO:0000259" key="1">
    <source>
        <dbReference type="PROSITE" id="PS51819"/>
    </source>
</evidence>
<feature type="domain" description="VOC" evidence="1">
    <location>
        <begin position="3"/>
        <end position="117"/>
    </location>
</feature>
<gene>
    <name evidence="2" type="ORF">SAMN04489712_13425</name>
</gene>
<dbReference type="Gene3D" id="3.10.180.10">
    <property type="entry name" value="2,3-Dihydroxybiphenyl 1,2-Dioxygenase, domain 1"/>
    <property type="match status" value="1"/>
</dbReference>
<dbReference type="AlphaFoldDB" id="A0A1H6E5Q5"/>
<dbReference type="SUPFAM" id="SSF54593">
    <property type="entry name" value="Glyoxalase/Bleomycin resistance protein/Dihydroxybiphenyl dioxygenase"/>
    <property type="match status" value="1"/>
</dbReference>
<dbReference type="PROSITE" id="PS51819">
    <property type="entry name" value="VOC"/>
    <property type="match status" value="1"/>
</dbReference>
<evidence type="ECO:0000313" key="2">
    <source>
        <dbReference type="EMBL" id="SEG92529.1"/>
    </source>
</evidence>
<dbReference type="Pfam" id="PF00903">
    <property type="entry name" value="Glyoxalase"/>
    <property type="match status" value="1"/>
</dbReference>
<organism evidence="2 3">
    <name type="scientific">Thermomonospora echinospora</name>
    <dbReference type="NCBI Taxonomy" id="1992"/>
    <lineage>
        <taxon>Bacteria</taxon>
        <taxon>Bacillati</taxon>
        <taxon>Actinomycetota</taxon>
        <taxon>Actinomycetes</taxon>
        <taxon>Streptosporangiales</taxon>
        <taxon>Thermomonosporaceae</taxon>
        <taxon>Thermomonospora</taxon>
    </lineage>
</organism>
<proteinExistence type="predicted"/>
<dbReference type="Proteomes" id="UP000236723">
    <property type="component" value="Unassembled WGS sequence"/>
</dbReference>
<dbReference type="OrthoDB" id="3428042at2"/>
<protein>
    <recommendedName>
        <fullName evidence="1">VOC domain-containing protein</fullName>
    </recommendedName>
</protein>
<dbReference type="InterPro" id="IPR037523">
    <property type="entry name" value="VOC_core"/>
</dbReference>
<evidence type="ECO:0000313" key="3">
    <source>
        <dbReference type="Proteomes" id="UP000236723"/>
    </source>
</evidence>
<name>A0A1H6E5Q5_9ACTN</name>
<dbReference type="InterPro" id="IPR029068">
    <property type="entry name" value="Glyas_Bleomycin-R_OHBP_Dase"/>
</dbReference>
<dbReference type="InterPro" id="IPR004360">
    <property type="entry name" value="Glyas_Fos-R_dOase_dom"/>
</dbReference>